<dbReference type="Pfam" id="PF00135">
    <property type="entry name" value="COesterase"/>
    <property type="match status" value="1"/>
</dbReference>
<sequence>MIHRHVHGGTIQVDESDGLIRARGVPYGRAKRFEIAEPVGLWPGVRDATQPGAACPQRPSRLSFVTGPILDGLATSEDCLLVTVTAPVNAHKLPVMVWFHGGAYVSGSGESPKYDAGLLAREGDVVVVNVSYRLGIFGFLTPVGEENLGLRDQLLALNWVSDNIAAFGGDPDNVTAFGQSAGADSVLKLMLCDASAGLFHRAILQSGPLELNDGRDRLADAMRRAMDAALAGVPPAEATITQLLHAEAAAIQAAQGFGLLGALAFAPILGRAPLPPEEAVLDRIAQAAKNIELLIGYTKDDGAPFVAMDRRVTALGRVPALGRLVTKAGTPALTRKAFGGPAERLAQAWRDNGGQVGEYRIDWAPQGAPLGATHCIELPLLFGSPQIWSDAPMLGPQHTIDDHLARELRTRWTQFAHHGTASLPEPKLRFG</sequence>
<proteinExistence type="predicted"/>
<evidence type="ECO:0000313" key="3">
    <source>
        <dbReference type="Proteomes" id="UP000812982"/>
    </source>
</evidence>
<keyword evidence="3" id="KW-1185">Reference proteome</keyword>
<name>A0ABS6KU36_9MYCO</name>
<dbReference type="EMBL" id="VOMB01000027">
    <property type="protein sequence ID" value="MBU9767075.1"/>
    <property type="molecule type" value="Genomic_DNA"/>
</dbReference>
<dbReference type="Proteomes" id="UP000812982">
    <property type="component" value="Unassembled WGS sequence"/>
</dbReference>
<reference evidence="2 3" key="1">
    <citation type="journal article" date="2021" name="Sci. Rep.">
        <title>Phenotypic and genomic hallmarks of a novel, potentially pathogenic rapidly growing Mycobacterium species related to the Mycobacterium fortuitum complex.</title>
        <authorList>
            <person name="Gharbi R."/>
            <person name="Khanna V."/>
            <person name="Frigui W."/>
            <person name="Mhenni B."/>
            <person name="Brosch R."/>
            <person name="Mardassi H."/>
        </authorList>
    </citation>
    <scope>NUCLEOTIDE SEQUENCE [LARGE SCALE GENOMIC DNA]</scope>
    <source>
        <strain evidence="2 3">TNTM28</strain>
    </source>
</reference>
<evidence type="ECO:0000259" key="1">
    <source>
        <dbReference type="Pfam" id="PF00135"/>
    </source>
</evidence>
<feature type="domain" description="Carboxylesterase type B" evidence="1">
    <location>
        <begin position="7"/>
        <end position="310"/>
    </location>
</feature>
<dbReference type="InterPro" id="IPR002018">
    <property type="entry name" value="CarbesteraseB"/>
</dbReference>
<dbReference type="InterPro" id="IPR050309">
    <property type="entry name" value="Type-B_Carboxylest/Lipase"/>
</dbReference>
<protein>
    <submittedName>
        <fullName evidence="2">Carboxylesterase family protein</fullName>
    </submittedName>
</protein>
<dbReference type="RefSeq" id="WP_217160944.1">
    <property type="nucleotide sequence ID" value="NZ_VOMB01000027.1"/>
</dbReference>
<organism evidence="2 3">
    <name type="scientific">[Mycobacterium] fortunisiensis</name>
    <dbReference type="NCBI Taxonomy" id="2600579"/>
    <lineage>
        <taxon>Bacteria</taxon>
        <taxon>Bacillati</taxon>
        <taxon>Actinomycetota</taxon>
        <taxon>Actinomycetes</taxon>
        <taxon>Mycobacteriales</taxon>
        <taxon>Mycobacteriaceae</taxon>
        <taxon>Mycolicibacterium</taxon>
    </lineage>
</organism>
<comment type="caution">
    <text evidence="2">The sequence shown here is derived from an EMBL/GenBank/DDBJ whole genome shotgun (WGS) entry which is preliminary data.</text>
</comment>
<accession>A0ABS6KU36</accession>
<gene>
    <name evidence="2" type="ORF">FR943_24975</name>
</gene>
<evidence type="ECO:0000313" key="2">
    <source>
        <dbReference type="EMBL" id="MBU9767075.1"/>
    </source>
</evidence>
<dbReference type="PANTHER" id="PTHR11559">
    <property type="entry name" value="CARBOXYLESTERASE"/>
    <property type="match status" value="1"/>
</dbReference>